<organism evidence="9 10">
    <name type="scientific">Tabrizicola soli</name>
    <dbReference type="NCBI Taxonomy" id="2185115"/>
    <lineage>
        <taxon>Bacteria</taxon>
        <taxon>Pseudomonadati</taxon>
        <taxon>Pseudomonadota</taxon>
        <taxon>Alphaproteobacteria</taxon>
        <taxon>Rhodobacterales</taxon>
        <taxon>Paracoccaceae</taxon>
        <taxon>Tabrizicola</taxon>
    </lineage>
</organism>
<evidence type="ECO:0000256" key="1">
    <source>
        <dbReference type="ARBA" id="ARBA00000085"/>
    </source>
</evidence>
<dbReference type="GO" id="GO:0004673">
    <property type="term" value="F:protein histidine kinase activity"/>
    <property type="evidence" value="ECO:0007669"/>
    <property type="project" value="UniProtKB-EC"/>
</dbReference>
<keyword evidence="3" id="KW-0597">Phosphoprotein</keyword>
<dbReference type="InterPro" id="IPR011102">
    <property type="entry name" value="Sig_transdc_His_kinase_HWE"/>
</dbReference>
<reference evidence="10" key="1">
    <citation type="journal article" date="2019" name="Int. J. Syst. Evol. Microbiol.">
        <title>The Global Catalogue of Microorganisms (GCM) 10K type strain sequencing project: providing services to taxonomists for standard genome sequencing and annotation.</title>
        <authorList>
            <consortium name="The Broad Institute Genomics Platform"/>
            <consortium name="The Broad Institute Genome Sequencing Center for Infectious Disease"/>
            <person name="Wu L."/>
            <person name="Ma J."/>
        </authorList>
    </citation>
    <scope>NUCLEOTIDE SEQUENCE [LARGE SCALE GENOMIC DNA]</scope>
    <source>
        <strain evidence="10">KCTC 62102</strain>
    </source>
</reference>
<evidence type="ECO:0000256" key="6">
    <source>
        <dbReference type="ARBA" id="ARBA00022777"/>
    </source>
</evidence>
<dbReference type="InterPro" id="IPR036890">
    <property type="entry name" value="HATPase_C_sf"/>
</dbReference>
<dbReference type="SMART" id="SM00065">
    <property type="entry name" value="GAF"/>
    <property type="match status" value="1"/>
</dbReference>
<dbReference type="CDD" id="cd00130">
    <property type="entry name" value="PAS"/>
    <property type="match status" value="1"/>
</dbReference>
<dbReference type="InterPro" id="IPR035965">
    <property type="entry name" value="PAS-like_dom_sf"/>
</dbReference>
<dbReference type="InterPro" id="IPR029016">
    <property type="entry name" value="GAF-like_dom_sf"/>
</dbReference>
<keyword evidence="7" id="KW-0067">ATP-binding</keyword>
<evidence type="ECO:0000313" key="9">
    <source>
        <dbReference type="EMBL" id="MFC3088857.1"/>
    </source>
</evidence>
<dbReference type="Gene3D" id="3.30.450.40">
    <property type="match status" value="1"/>
</dbReference>
<dbReference type="InterPro" id="IPR003018">
    <property type="entry name" value="GAF"/>
</dbReference>
<dbReference type="SMART" id="SM00091">
    <property type="entry name" value="PAS"/>
    <property type="match status" value="1"/>
</dbReference>
<dbReference type="PROSITE" id="PS50112">
    <property type="entry name" value="PAS"/>
    <property type="match status" value="1"/>
</dbReference>
<evidence type="ECO:0000259" key="8">
    <source>
        <dbReference type="PROSITE" id="PS50112"/>
    </source>
</evidence>
<evidence type="ECO:0000256" key="7">
    <source>
        <dbReference type="ARBA" id="ARBA00022840"/>
    </source>
</evidence>
<dbReference type="Gene3D" id="3.30.565.10">
    <property type="entry name" value="Histidine kinase-like ATPase, C-terminal domain"/>
    <property type="match status" value="1"/>
</dbReference>
<keyword evidence="5" id="KW-0547">Nucleotide-binding</keyword>
<keyword evidence="10" id="KW-1185">Reference proteome</keyword>
<dbReference type="EC" id="2.7.13.3" evidence="2"/>
<keyword evidence="6 9" id="KW-0418">Kinase</keyword>
<sequence>MATPDDSARPWSIRSGEEFRALYEFTDAIYHAHSMEDVYASALDVITKTLGCDRASILLFDAAGRMQFVAWRGLSERYRAQLAGHSPWRPGEADPPPIFVEDIGQTGEADWIKQAIRAEGIVSLGFVPLTLEGRVIGKFMTYHGTRRRFDEHAQALAVTIARHLGFSIGRARAEAAREAALAELRMSEAHFRHMTDQAPIMIWMSNAEGHCEHLNKAARDFWGVEEERIGVFDWSTTIHPEDVGNVLARMGQAMASNEAVLLRGRYASTSGEWRVLQTEARPRHACDGRFLGMIGVNVDITEQDGIARQRELMLAELNHRVKNTLAVVQAIAHQTFRSERSIPSVATFIGRLGVLAAAHDILSRDNWESTPMPELVREVLTRDPANRRNVQMEGPALLLAPKQALAIALALHELQTNALKYGALSVERGSVSLHWNLAPEHGLDIVWQESGGPKVKPPKRRGFGTLMIEQALAADLNGSAHIDFRPEGLVCKIRATCERVQ</sequence>
<dbReference type="InterPro" id="IPR013656">
    <property type="entry name" value="PAS_4"/>
</dbReference>
<feature type="domain" description="PAS" evidence="8">
    <location>
        <begin position="187"/>
        <end position="257"/>
    </location>
</feature>
<dbReference type="SUPFAM" id="SSF55785">
    <property type="entry name" value="PYP-like sensor domain (PAS domain)"/>
    <property type="match status" value="1"/>
</dbReference>
<comment type="caution">
    <text evidence="9">The sequence shown here is derived from an EMBL/GenBank/DDBJ whole genome shotgun (WGS) entry which is preliminary data.</text>
</comment>
<dbReference type="SMART" id="SM00086">
    <property type="entry name" value="PAC"/>
    <property type="match status" value="1"/>
</dbReference>
<evidence type="ECO:0000256" key="2">
    <source>
        <dbReference type="ARBA" id="ARBA00012438"/>
    </source>
</evidence>
<proteinExistence type="predicted"/>
<dbReference type="Gene3D" id="3.30.450.20">
    <property type="entry name" value="PAS domain"/>
    <property type="match status" value="1"/>
</dbReference>
<accession>A0ABV7E2M3</accession>
<protein>
    <recommendedName>
        <fullName evidence="2">histidine kinase</fullName>
        <ecNumber evidence="2">2.7.13.3</ecNumber>
    </recommendedName>
</protein>
<dbReference type="SUPFAM" id="SSF55781">
    <property type="entry name" value="GAF domain-like"/>
    <property type="match status" value="1"/>
</dbReference>
<dbReference type="Pfam" id="PF07536">
    <property type="entry name" value="HWE_HK"/>
    <property type="match status" value="1"/>
</dbReference>
<dbReference type="SMART" id="SM00911">
    <property type="entry name" value="HWE_HK"/>
    <property type="match status" value="1"/>
</dbReference>
<comment type="catalytic activity">
    <reaction evidence="1">
        <text>ATP + protein L-histidine = ADP + protein N-phospho-L-histidine.</text>
        <dbReference type="EC" id="2.7.13.3"/>
    </reaction>
</comment>
<dbReference type="Pfam" id="PF08448">
    <property type="entry name" value="PAS_4"/>
    <property type="match status" value="1"/>
</dbReference>
<dbReference type="NCBIfam" id="TIGR00229">
    <property type="entry name" value="sensory_box"/>
    <property type="match status" value="1"/>
</dbReference>
<dbReference type="InterPro" id="IPR001610">
    <property type="entry name" value="PAC"/>
</dbReference>
<dbReference type="PANTHER" id="PTHR41523:SF7">
    <property type="entry name" value="HISTIDINE KINASE"/>
    <property type="match status" value="1"/>
</dbReference>
<evidence type="ECO:0000256" key="3">
    <source>
        <dbReference type="ARBA" id="ARBA00022553"/>
    </source>
</evidence>
<evidence type="ECO:0000256" key="4">
    <source>
        <dbReference type="ARBA" id="ARBA00022679"/>
    </source>
</evidence>
<evidence type="ECO:0000313" key="10">
    <source>
        <dbReference type="Proteomes" id="UP001595445"/>
    </source>
</evidence>
<name>A0ABV7E2M3_9RHOB</name>
<keyword evidence="4 9" id="KW-0808">Transferase</keyword>
<dbReference type="InterPro" id="IPR000014">
    <property type="entry name" value="PAS"/>
</dbReference>
<gene>
    <name evidence="9" type="ORF">ACFOD6_22680</name>
</gene>
<dbReference type="Proteomes" id="UP001595445">
    <property type="component" value="Unassembled WGS sequence"/>
</dbReference>
<dbReference type="Pfam" id="PF13185">
    <property type="entry name" value="GAF_2"/>
    <property type="match status" value="1"/>
</dbReference>
<dbReference type="EMBL" id="JBHRSM010000055">
    <property type="protein sequence ID" value="MFC3088857.1"/>
    <property type="molecule type" value="Genomic_DNA"/>
</dbReference>
<dbReference type="PANTHER" id="PTHR41523">
    <property type="entry name" value="TWO-COMPONENT SYSTEM SENSOR PROTEIN"/>
    <property type="match status" value="1"/>
</dbReference>
<evidence type="ECO:0000256" key="5">
    <source>
        <dbReference type="ARBA" id="ARBA00022741"/>
    </source>
</evidence>
<dbReference type="RefSeq" id="WP_197643406.1">
    <property type="nucleotide sequence ID" value="NZ_JAEACP010000009.1"/>
</dbReference>